<organism evidence="2 3">
    <name type="scientific">Streptomyces rubiginosohelvolus</name>
    <dbReference type="NCBI Taxonomy" id="67362"/>
    <lineage>
        <taxon>Bacteria</taxon>
        <taxon>Bacillati</taxon>
        <taxon>Actinomycetota</taxon>
        <taxon>Actinomycetes</taxon>
        <taxon>Kitasatosporales</taxon>
        <taxon>Streptomycetaceae</taxon>
        <taxon>Streptomyces</taxon>
    </lineage>
</organism>
<gene>
    <name evidence="2" type="ORF">GCM10010328_30220</name>
</gene>
<protein>
    <submittedName>
        <fullName evidence="2">Uncharacterized protein</fullName>
    </submittedName>
</protein>
<evidence type="ECO:0000256" key="1">
    <source>
        <dbReference type="SAM" id="MobiDB-lite"/>
    </source>
</evidence>
<feature type="region of interest" description="Disordered" evidence="1">
    <location>
        <begin position="59"/>
        <end position="81"/>
    </location>
</feature>
<comment type="caution">
    <text evidence="2">The sequence shown here is derived from an EMBL/GenBank/DDBJ whole genome shotgun (WGS) entry which is preliminary data.</text>
</comment>
<name>A0ABQ3BPR2_9ACTN</name>
<dbReference type="EMBL" id="BMUW01000004">
    <property type="protein sequence ID" value="GGZ53362.1"/>
    <property type="molecule type" value="Genomic_DNA"/>
</dbReference>
<sequence>MQRLMLDLAERSAWTGAEAALGLAAVELADIPVWWAAPIALLAASAKSWVAGRLVGRPDTASTLPAAKDPATPPASSGLGA</sequence>
<proteinExistence type="predicted"/>
<dbReference type="Proteomes" id="UP000624183">
    <property type="component" value="Unassembled WGS sequence"/>
</dbReference>
<evidence type="ECO:0000313" key="3">
    <source>
        <dbReference type="Proteomes" id="UP000624183"/>
    </source>
</evidence>
<keyword evidence="3" id="KW-1185">Reference proteome</keyword>
<accession>A0ABQ3BPR2</accession>
<evidence type="ECO:0000313" key="2">
    <source>
        <dbReference type="EMBL" id="GGZ53362.1"/>
    </source>
</evidence>
<reference evidence="3" key="1">
    <citation type="journal article" date="2019" name="Int. J. Syst. Evol. Microbiol.">
        <title>The Global Catalogue of Microorganisms (GCM) 10K type strain sequencing project: providing services to taxonomists for standard genome sequencing and annotation.</title>
        <authorList>
            <consortium name="The Broad Institute Genomics Platform"/>
            <consortium name="The Broad Institute Genome Sequencing Center for Infectious Disease"/>
            <person name="Wu L."/>
            <person name="Ma J."/>
        </authorList>
    </citation>
    <scope>NUCLEOTIDE SEQUENCE [LARGE SCALE GENOMIC DNA]</scope>
    <source>
        <strain evidence="3">JCM 4602</strain>
    </source>
</reference>